<proteinExistence type="inferred from homology"/>
<feature type="domain" description="Protein kinase" evidence="2">
    <location>
        <begin position="1"/>
        <end position="339"/>
    </location>
</feature>
<dbReference type="OrthoDB" id="4030632at2"/>
<dbReference type="Gene3D" id="3.90.1200.10">
    <property type="match status" value="1"/>
</dbReference>
<accession>A0A5R9F2R2</accession>
<protein>
    <recommendedName>
        <fullName evidence="2">Protein kinase domain-containing protein</fullName>
    </recommendedName>
</protein>
<comment type="caution">
    <text evidence="3">The sequence shown here is derived from an EMBL/GenBank/DDBJ whole genome shotgun (WGS) entry which is preliminary data.</text>
</comment>
<comment type="similarity">
    <text evidence="1">Belongs to the pseudomonas-type ThrB family.</text>
</comment>
<dbReference type="Gene3D" id="3.30.200.20">
    <property type="entry name" value="Phosphorylase Kinase, domain 1"/>
    <property type="match status" value="1"/>
</dbReference>
<dbReference type="AlphaFoldDB" id="A0A5R9F2R2"/>
<evidence type="ECO:0000259" key="2">
    <source>
        <dbReference type="PROSITE" id="PS50011"/>
    </source>
</evidence>
<sequence>MEQAVEKLFSEELLHKACALFNTGTEETKKHGDFENYVFEVYRDKKPYILRLTHSSHRKENDVLAELQWINFLKEQNCRVIEAYPSVNGKLTEVLEAEDTYFIACLFEKAPGKMIDFKEKSSWNSTLFKKWGETIGRMHRATTGYEASEDARRPSWIEDDLIDIEKYVSEAPIIEKNKELVQYISSLPERNDSYGLMHTDVHPGNFFVDDTGEITVFDFDDSAYNYFASDIAIALYYSLWWAPDTDGEASRIAFAEKFMDAFMEGYQKEFDLGGFWIEQIPHFLRMRDFALYAVFHKKMDLENINENLKKFLEKLKYRLENDIPVVDVDFSRWVTSKSE</sequence>
<organism evidence="3 4">
    <name type="scientific">Exobacillus caeni</name>
    <dbReference type="NCBI Taxonomy" id="2574798"/>
    <lineage>
        <taxon>Bacteria</taxon>
        <taxon>Bacillati</taxon>
        <taxon>Bacillota</taxon>
        <taxon>Bacilli</taxon>
        <taxon>Bacillales</taxon>
        <taxon>Guptibacillaceae</taxon>
        <taxon>Exobacillus</taxon>
    </lineage>
</organism>
<keyword evidence="4" id="KW-1185">Reference proteome</keyword>
<reference evidence="3 4" key="1">
    <citation type="submission" date="2019-04" db="EMBL/GenBank/DDBJ databases">
        <title>Bacillus caeni sp. nov., a bacterium isolated from mangrove sediment.</title>
        <authorList>
            <person name="Huang H."/>
            <person name="Mo K."/>
            <person name="Hu Y."/>
        </authorList>
    </citation>
    <scope>NUCLEOTIDE SEQUENCE [LARGE SCALE GENOMIC DNA]</scope>
    <source>
        <strain evidence="3 4">HB172195</strain>
    </source>
</reference>
<dbReference type="EMBL" id="SWLG01000005">
    <property type="protein sequence ID" value="TLS37962.1"/>
    <property type="molecule type" value="Genomic_DNA"/>
</dbReference>
<evidence type="ECO:0000256" key="1">
    <source>
        <dbReference type="ARBA" id="ARBA00038240"/>
    </source>
</evidence>
<dbReference type="PANTHER" id="PTHR21064:SF6">
    <property type="entry name" value="AMINOGLYCOSIDE PHOSPHOTRANSFERASE DOMAIN-CONTAINING PROTEIN"/>
    <property type="match status" value="1"/>
</dbReference>
<evidence type="ECO:0000313" key="3">
    <source>
        <dbReference type="EMBL" id="TLS37962.1"/>
    </source>
</evidence>
<dbReference type="Pfam" id="PF01636">
    <property type="entry name" value="APH"/>
    <property type="match status" value="1"/>
</dbReference>
<dbReference type="InterPro" id="IPR011009">
    <property type="entry name" value="Kinase-like_dom_sf"/>
</dbReference>
<dbReference type="Proteomes" id="UP000308230">
    <property type="component" value="Unassembled WGS sequence"/>
</dbReference>
<dbReference type="GO" id="GO:0009088">
    <property type="term" value="P:threonine biosynthetic process"/>
    <property type="evidence" value="ECO:0007669"/>
    <property type="project" value="TreeGrafter"/>
</dbReference>
<dbReference type="GO" id="GO:0004413">
    <property type="term" value="F:homoserine kinase activity"/>
    <property type="evidence" value="ECO:0007669"/>
    <property type="project" value="TreeGrafter"/>
</dbReference>
<dbReference type="InterPro" id="IPR050249">
    <property type="entry name" value="Pseudomonas-type_ThrB"/>
</dbReference>
<dbReference type="PANTHER" id="PTHR21064">
    <property type="entry name" value="AMINOGLYCOSIDE PHOSPHOTRANSFERASE DOMAIN-CONTAINING PROTEIN-RELATED"/>
    <property type="match status" value="1"/>
</dbReference>
<dbReference type="GO" id="GO:0004672">
    <property type="term" value="F:protein kinase activity"/>
    <property type="evidence" value="ECO:0007669"/>
    <property type="project" value="InterPro"/>
</dbReference>
<evidence type="ECO:0000313" key="4">
    <source>
        <dbReference type="Proteomes" id="UP000308230"/>
    </source>
</evidence>
<dbReference type="RefSeq" id="WP_138125548.1">
    <property type="nucleotide sequence ID" value="NZ_SWLG01000005.1"/>
</dbReference>
<dbReference type="InterPro" id="IPR000719">
    <property type="entry name" value="Prot_kinase_dom"/>
</dbReference>
<dbReference type="GO" id="GO:0005524">
    <property type="term" value="F:ATP binding"/>
    <property type="evidence" value="ECO:0007669"/>
    <property type="project" value="InterPro"/>
</dbReference>
<gene>
    <name evidence="3" type="ORF">FCL54_09095</name>
</gene>
<dbReference type="SUPFAM" id="SSF56112">
    <property type="entry name" value="Protein kinase-like (PK-like)"/>
    <property type="match status" value="1"/>
</dbReference>
<dbReference type="PROSITE" id="PS50011">
    <property type="entry name" value="PROTEIN_KINASE_DOM"/>
    <property type="match status" value="1"/>
</dbReference>
<name>A0A5R9F2R2_9BACL</name>
<dbReference type="InterPro" id="IPR002575">
    <property type="entry name" value="Aminoglycoside_PTrfase"/>
</dbReference>